<feature type="region of interest" description="Disordered" evidence="1">
    <location>
        <begin position="220"/>
        <end position="290"/>
    </location>
</feature>
<dbReference type="EMBL" id="JAJHUN010000003">
    <property type="protein sequence ID" value="KAJ4159917.1"/>
    <property type="molecule type" value="Genomic_DNA"/>
</dbReference>
<sequence>MRQRINAIVSRDGTWGFAVVRVSFEYDALFKNAIQILHRLVEHQNEGDARDRAADQARALKQPGNYGHPPVPVDTEPNDEFLWRFRLDLLEDHALQDASVQQVRAYFNDWLQFVGRPYDSLDTRYRACIMMDKETMELLGQLPPDFPEPDKAYFRSDYCVKMVEAVAKPDEAYLVHLFGEDGLVELLSMRGLLSPGHNASNFSGARTLGAVSWAQVAAHAKGSPRFPGQCPKTRPPRRTDLQSQHIRTVQSQSISKTTGLFSDTGRAQNHGPNCKSRQQYAPTQPPGRSR</sequence>
<dbReference type="Proteomes" id="UP001144673">
    <property type="component" value="Unassembled WGS sequence"/>
</dbReference>
<dbReference type="KEGG" id="amus:LMH87_007853"/>
<accession>A0A9W8QM18</accession>
<protein>
    <submittedName>
        <fullName evidence="2">Uncharacterized protein</fullName>
    </submittedName>
</protein>
<evidence type="ECO:0000313" key="2">
    <source>
        <dbReference type="EMBL" id="KAJ4159917.1"/>
    </source>
</evidence>
<evidence type="ECO:0000313" key="3">
    <source>
        <dbReference type="Proteomes" id="UP001144673"/>
    </source>
</evidence>
<name>A0A9W8QM18_AKAMU</name>
<reference evidence="2" key="1">
    <citation type="journal article" date="2023" name="Access Microbiol">
        <title>De-novo genome assembly for Akanthomyces muscarius, a biocontrol agent of insect agricultural pests.</title>
        <authorList>
            <person name="Erdos Z."/>
            <person name="Studholme D.J."/>
            <person name="Raymond B."/>
            <person name="Sharma M."/>
        </authorList>
    </citation>
    <scope>NUCLEOTIDE SEQUENCE</scope>
    <source>
        <strain evidence="2">Ve6</strain>
    </source>
</reference>
<feature type="compositionally biased region" description="Polar residues" evidence="1">
    <location>
        <begin position="241"/>
        <end position="282"/>
    </location>
</feature>
<gene>
    <name evidence="2" type="ORF">LMH87_007853</name>
</gene>
<organism evidence="2 3">
    <name type="scientific">Akanthomyces muscarius</name>
    <name type="common">Entomopathogenic fungus</name>
    <name type="synonym">Lecanicillium muscarium</name>
    <dbReference type="NCBI Taxonomy" id="2231603"/>
    <lineage>
        <taxon>Eukaryota</taxon>
        <taxon>Fungi</taxon>
        <taxon>Dikarya</taxon>
        <taxon>Ascomycota</taxon>
        <taxon>Pezizomycotina</taxon>
        <taxon>Sordariomycetes</taxon>
        <taxon>Hypocreomycetidae</taxon>
        <taxon>Hypocreales</taxon>
        <taxon>Cordycipitaceae</taxon>
        <taxon>Akanthomyces</taxon>
    </lineage>
</organism>
<dbReference type="AlphaFoldDB" id="A0A9W8QM18"/>
<dbReference type="RefSeq" id="XP_056057722.1">
    <property type="nucleotide sequence ID" value="XM_056200278.1"/>
</dbReference>
<keyword evidence="3" id="KW-1185">Reference proteome</keyword>
<proteinExistence type="predicted"/>
<evidence type="ECO:0000256" key="1">
    <source>
        <dbReference type="SAM" id="MobiDB-lite"/>
    </source>
</evidence>
<comment type="caution">
    <text evidence="2">The sequence shown here is derived from an EMBL/GenBank/DDBJ whole genome shotgun (WGS) entry which is preliminary data.</text>
</comment>
<dbReference type="GeneID" id="80895012"/>